<name>A0A6N2M3C2_SALVM</name>
<dbReference type="EMBL" id="CAADRP010001663">
    <property type="protein sequence ID" value="VFU47124.1"/>
    <property type="molecule type" value="Genomic_DNA"/>
</dbReference>
<proteinExistence type="predicted"/>
<sequence>MITWAVKLAASLAGSSLEFEATKPRFRSFTATFLTLNPTLSPGRASRSASWCISTDLTSVFQHVPPGQFRYHQSCTHPEAGDGGACLRASWARKSGRGLPGELGPCTTADHLLHTKGEGKECVLTGLAILGDTSFKTTSGGINDENSTVSLGSSSNHVLDKVTMSRGINDSAVVLGGLKLPQGNINGDATLTLSLELVKHPGVLE</sequence>
<reference evidence="1" key="1">
    <citation type="submission" date="2019-03" db="EMBL/GenBank/DDBJ databases">
        <authorList>
            <person name="Mank J."/>
            <person name="Almeida P."/>
        </authorList>
    </citation>
    <scope>NUCLEOTIDE SEQUENCE</scope>
    <source>
        <strain evidence="1">78183</strain>
    </source>
</reference>
<evidence type="ECO:0000313" key="1">
    <source>
        <dbReference type="EMBL" id="VFU47124.1"/>
    </source>
</evidence>
<gene>
    <name evidence="1" type="ORF">SVIM_LOCUS302251</name>
</gene>
<accession>A0A6N2M3C2</accession>
<dbReference type="AlphaFoldDB" id="A0A6N2M3C2"/>
<organism evidence="1">
    <name type="scientific">Salix viminalis</name>
    <name type="common">Common osier</name>
    <name type="synonym">Basket willow</name>
    <dbReference type="NCBI Taxonomy" id="40686"/>
    <lineage>
        <taxon>Eukaryota</taxon>
        <taxon>Viridiplantae</taxon>
        <taxon>Streptophyta</taxon>
        <taxon>Embryophyta</taxon>
        <taxon>Tracheophyta</taxon>
        <taxon>Spermatophyta</taxon>
        <taxon>Magnoliopsida</taxon>
        <taxon>eudicotyledons</taxon>
        <taxon>Gunneridae</taxon>
        <taxon>Pentapetalae</taxon>
        <taxon>rosids</taxon>
        <taxon>fabids</taxon>
        <taxon>Malpighiales</taxon>
        <taxon>Salicaceae</taxon>
        <taxon>Saliceae</taxon>
        <taxon>Salix</taxon>
    </lineage>
</organism>
<protein>
    <submittedName>
        <fullName evidence="1">Uncharacterized protein</fullName>
    </submittedName>
</protein>